<sequence>MGKSKTPEKETQIQLLGCPTAWSLKPLMEVLDRCEMQLTETTRVSSPATSLTAASSPTTPATHAPVSDSSSDDSRRDGGMSHASSEQQKERSGTSTSTQGG</sequence>
<proteinExistence type="predicted"/>
<organism evidence="2 3">
    <name type="scientific">Alligator mississippiensis</name>
    <name type="common">American alligator</name>
    <dbReference type="NCBI Taxonomy" id="8496"/>
    <lineage>
        <taxon>Eukaryota</taxon>
        <taxon>Metazoa</taxon>
        <taxon>Chordata</taxon>
        <taxon>Craniata</taxon>
        <taxon>Vertebrata</taxon>
        <taxon>Euteleostomi</taxon>
        <taxon>Archelosauria</taxon>
        <taxon>Archosauria</taxon>
        <taxon>Crocodylia</taxon>
        <taxon>Alligatoridae</taxon>
        <taxon>Alligatorinae</taxon>
        <taxon>Alligator</taxon>
    </lineage>
</organism>
<dbReference type="Proteomes" id="UP000050525">
    <property type="component" value="Unassembled WGS sequence"/>
</dbReference>
<comment type="caution">
    <text evidence="2">The sequence shown here is derived from an EMBL/GenBank/DDBJ whole genome shotgun (WGS) entry which is preliminary data.</text>
</comment>
<evidence type="ECO:0000256" key="1">
    <source>
        <dbReference type="SAM" id="MobiDB-lite"/>
    </source>
</evidence>
<protein>
    <submittedName>
        <fullName evidence="2">Uncharacterized protein</fullName>
    </submittedName>
</protein>
<feature type="region of interest" description="Disordered" evidence="1">
    <location>
        <begin position="40"/>
        <end position="101"/>
    </location>
</feature>
<name>A0A151NW91_ALLMI</name>
<reference evidence="2 3" key="1">
    <citation type="journal article" date="2012" name="Genome Biol.">
        <title>Sequencing three crocodilian genomes to illuminate the evolution of archosaurs and amniotes.</title>
        <authorList>
            <person name="St John J.A."/>
            <person name="Braun E.L."/>
            <person name="Isberg S.R."/>
            <person name="Miles L.G."/>
            <person name="Chong A.Y."/>
            <person name="Gongora J."/>
            <person name="Dalzell P."/>
            <person name="Moran C."/>
            <person name="Bed'hom B."/>
            <person name="Abzhanov A."/>
            <person name="Burgess S.C."/>
            <person name="Cooksey A.M."/>
            <person name="Castoe T.A."/>
            <person name="Crawford N.G."/>
            <person name="Densmore L.D."/>
            <person name="Drew J.C."/>
            <person name="Edwards S.V."/>
            <person name="Faircloth B.C."/>
            <person name="Fujita M.K."/>
            <person name="Greenwold M.J."/>
            <person name="Hoffmann F.G."/>
            <person name="Howard J.M."/>
            <person name="Iguchi T."/>
            <person name="Janes D.E."/>
            <person name="Khan S.Y."/>
            <person name="Kohno S."/>
            <person name="de Koning A.J."/>
            <person name="Lance S.L."/>
            <person name="McCarthy F.M."/>
            <person name="McCormack J.E."/>
            <person name="Merchant M.E."/>
            <person name="Peterson D.G."/>
            <person name="Pollock D.D."/>
            <person name="Pourmand N."/>
            <person name="Raney B.J."/>
            <person name="Roessler K.A."/>
            <person name="Sanford J.R."/>
            <person name="Sawyer R.H."/>
            <person name="Schmidt C.J."/>
            <person name="Triplett E.W."/>
            <person name="Tuberville T.D."/>
            <person name="Venegas-Anaya M."/>
            <person name="Howard J.T."/>
            <person name="Jarvis E.D."/>
            <person name="Guillette L.J.Jr."/>
            <person name="Glenn T.C."/>
            <person name="Green R.E."/>
            <person name="Ray D.A."/>
        </authorList>
    </citation>
    <scope>NUCLEOTIDE SEQUENCE [LARGE SCALE GENOMIC DNA]</scope>
    <source>
        <strain evidence="2">KSC_2009_1</strain>
    </source>
</reference>
<accession>A0A151NW91</accession>
<dbReference type="EMBL" id="AKHW03001669">
    <property type="protein sequence ID" value="KYO41136.1"/>
    <property type="molecule type" value="Genomic_DNA"/>
</dbReference>
<evidence type="ECO:0000313" key="2">
    <source>
        <dbReference type="EMBL" id="KYO41136.1"/>
    </source>
</evidence>
<keyword evidence="3" id="KW-1185">Reference proteome</keyword>
<gene>
    <name evidence="2" type="ORF">Y1Q_0022542</name>
</gene>
<feature type="compositionally biased region" description="Low complexity" evidence="1">
    <location>
        <begin position="45"/>
        <end position="69"/>
    </location>
</feature>
<evidence type="ECO:0000313" key="3">
    <source>
        <dbReference type="Proteomes" id="UP000050525"/>
    </source>
</evidence>
<dbReference type="AlphaFoldDB" id="A0A151NW91"/>